<dbReference type="Proteomes" id="UP001595823">
    <property type="component" value="Unassembled WGS sequence"/>
</dbReference>
<sequence length="281" mass="30826">MIWSFMNSGRNGSIGRIVVASSVLLFGLSACSSNGSTEDPSPSESDPSQSSSDADQNALDNFAYLPPAEDNFCKDIDWSAIGEMIPSGFADDIEFAPRTSAIERVGDNAREAIVDGQMTEVTCASKSEKDEVGESSKPKASDYFNFAATTTFAYASEAPEVPEIIFGNLSSNLVPANSTERLSPPDQNPDEWDRFELYSGITFDEQVIYSQAAFEVDDTLFYLYVFVTPEFVEGETKPLEEHRGSGDFPESWEASDWNDVAELQETALVDIADQIRDSMRV</sequence>
<accession>A0ABV8TV17</accession>
<dbReference type="RefSeq" id="WP_380618079.1">
    <property type="nucleotide sequence ID" value="NZ_JBHSDK010000004.1"/>
</dbReference>
<evidence type="ECO:0000313" key="2">
    <source>
        <dbReference type="EMBL" id="MFC4334339.1"/>
    </source>
</evidence>
<name>A0ABV8TV17_9ACTN</name>
<organism evidence="2 3">
    <name type="scientific">Salininema proteolyticum</name>
    <dbReference type="NCBI Taxonomy" id="1607685"/>
    <lineage>
        <taxon>Bacteria</taxon>
        <taxon>Bacillati</taxon>
        <taxon>Actinomycetota</taxon>
        <taxon>Actinomycetes</taxon>
        <taxon>Glycomycetales</taxon>
        <taxon>Glycomycetaceae</taxon>
        <taxon>Salininema</taxon>
    </lineage>
</organism>
<gene>
    <name evidence="2" type="ORF">ACFPET_03910</name>
</gene>
<feature type="compositionally biased region" description="Low complexity" evidence="1">
    <location>
        <begin position="36"/>
        <end position="53"/>
    </location>
</feature>
<reference evidence="3" key="1">
    <citation type="journal article" date="2019" name="Int. J. Syst. Evol. Microbiol.">
        <title>The Global Catalogue of Microorganisms (GCM) 10K type strain sequencing project: providing services to taxonomists for standard genome sequencing and annotation.</title>
        <authorList>
            <consortium name="The Broad Institute Genomics Platform"/>
            <consortium name="The Broad Institute Genome Sequencing Center for Infectious Disease"/>
            <person name="Wu L."/>
            <person name="Ma J."/>
        </authorList>
    </citation>
    <scope>NUCLEOTIDE SEQUENCE [LARGE SCALE GENOMIC DNA]</scope>
    <source>
        <strain evidence="3">IBRC-M 10908</strain>
    </source>
</reference>
<evidence type="ECO:0000313" key="3">
    <source>
        <dbReference type="Proteomes" id="UP001595823"/>
    </source>
</evidence>
<protein>
    <recommendedName>
        <fullName evidence="4">Septum formation-related domain-containing protein</fullName>
    </recommendedName>
</protein>
<dbReference type="EMBL" id="JBHSDK010000004">
    <property type="protein sequence ID" value="MFC4334339.1"/>
    <property type="molecule type" value="Genomic_DNA"/>
</dbReference>
<keyword evidence="3" id="KW-1185">Reference proteome</keyword>
<proteinExistence type="predicted"/>
<evidence type="ECO:0008006" key="4">
    <source>
        <dbReference type="Google" id="ProtNLM"/>
    </source>
</evidence>
<comment type="caution">
    <text evidence="2">The sequence shown here is derived from an EMBL/GenBank/DDBJ whole genome shotgun (WGS) entry which is preliminary data.</text>
</comment>
<evidence type="ECO:0000256" key="1">
    <source>
        <dbReference type="SAM" id="MobiDB-lite"/>
    </source>
</evidence>
<feature type="region of interest" description="Disordered" evidence="1">
    <location>
        <begin position="35"/>
        <end position="55"/>
    </location>
</feature>